<proteinExistence type="predicted"/>
<reference evidence="2" key="1">
    <citation type="submission" date="2015-07" db="EMBL/GenBank/DDBJ databases">
        <authorList>
            <person name="Rodrigo-Torres Lidia"/>
            <person name="Arahal R.David."/>
        </authorList>
    </citation>
    <scope>NUCLEOTIDE SEQUENCE [LARGE SCALE GENOMIC DNA]</scope>
    <source>
        <strain evidence="2">CECT 5096</strain>
    </source>
</reference>
<accession>A0A0M6Z7R2</accession>
<organism evidence="1 2">
    <name type="scientific">Roseibium album</name>
    <dbReference type="NCBI Taxonomy" id="311410"/>
    <lineage>
        <taxon>Bacteria</taxon>
        <taxon>Pseudomonadati</taxon>
        <taxon>Pseudomonadota</taxon>
        <taxon>Alphaproteobacteria</taxon>
        <taxon>Hyphomicrobiales</taxon>
        <taxon>Stappiaceae</taxon>
        <taxon>Roseibium</taxon>
    </lineage>
</organism>
<dbReference type="AlphaFoldDB" id="A0A0M6Z7R2"/>
<evidence type="ECO:0000313" key="1">
    <source>
        <dbReference type="EMBL" id="CTQ66518.1"/>
    </source>
</evidence>
<evidence type="ECO:0000313" key="2">
    <source>
        <dbReference type="Proteomes" id="UP000049983"/>
    </source>
</evidence>
<dbReference type="STRING" id="311410.LA5095_02272"/>
<protein>
    <submittedName>
        <fullName evidence="1">Uncharacterized protein</fullName>
    </submittedName>
</protein>
<dbReference type="Proteomes" id="UP000049983">
    <property type="component" value="Unassembled WGS sequence"/>
</dbReference>
<dbReference type="EMBL" id="CXWC01000002">
    <property type="protein sequence ID" value="CTQ66518.1"/>
    <property type="molecule type" value="Genomic_DNA"/>
</dbReference>
<keyword evidence="2" id="KW-1185">Reference proteome</keyword>
<sequence length="66" mass="7352">MMKTRKKLLDIEQFLLSLTVERPGHLPGLFLFRATLQTPSGNVDKGLRSRGNHAEVHKICAIAPAK</sequence>
<gene>
    <name evidence="1" type="ORF">LA5096_01128</name>
</gene>
<name>A0A0M6Z7R2_9HYPH</name>